<name>A0A9N9DRU3_9GLOM</name>
<evidence type="ECO:0000313" key="3">
    <source>
        <dbReference type="Proteomes" id="UP000789405"/>
    </source>
</evidence>
<reference evidence="2" key="1">
    <citation type="submission" date="2021-06" db="EMBL/GenBank/DDBJ databases">
        <authorList>
            <person name="Kallberg Y."/>
            <person name="Tangrot J."/>
            <person name="Rosling A."/>
        </authorList>
    </citation>
    <scope>NUCLEOTIDE SEQUENCE</scope>
    <source>
        <strain evidence="2">MA453B</strain>
    </source>
</reference>
<feature type="compositionally biased region" description="Low complexity" evidence="1">
    <location>
        <begin position="94"/>
        <end position="104"/>
    </location>
</feature>
<comment type="caution">
    <text evidence="2">The sequence shown here is derived from an EMBL/GenBank/DDBJ whole genome shotgun (WGS) entry which is preliminary data.</text>
</comment>
<evidence type="ECO:0000256" key="1">
    <source>
        <dbReference type="SAM" id="MobiDB-lite"/>
    </source>
</evidence>
<proteinExistence type="predicted"/>
<dbReference type="Proteomes" id="UP000789405">
    <property type="component" value="Unassembled WGS sequence"/>
</dbReference>
<accession>A0A9N9DRU3</accession>
<feature type="region of interest" description="Disordered" evidence="1">
    <location>
        <begin position="85"/>
        <end position="106"/>
    </location>
</feature>
<keyword evidence="3" id="KW-1185">Reference proteome</keyword>
<protein>
    <submittedName>
        <fullName evidence="2">19944_t:CDS:1</fullName>
    </submittedName>
</protein>
<dbReference type="AlphaFoldDB" id="A0A9N9DRU3"/>
<evidence type="ECO:0000313" key="2">
    <source>
        <dbReference type="EMBL" id="CAG8651107.1"/>
    </source>
</evidence>
<sequence length="155" mass="17354">MSGCDHPIMKACYSVIEPEFGKLTYHYVKMLWRDIETKFITQYKPVALPSQVTSATVLTPKNTAITNGSKSIFLFQNNFTITSKEKNEMKNENSTTSTSTTASSLPKNASQSAINYFNYNDCGSARRSVICEVCGEEGHDRSTCSYNSRKSTITW</sequence>
<gene>
    <name evidence="2" type="ORF">DERYTH_LOCUS10189</name>
</gene>
<dbReference type="OrthoDB" id="2391219at2759"/>
<dbReference type="EMBL" id="CAJVPY010005813">
    <property type="protein sequence ID" value="CAG8651107.1"/>
    <property type="molecule type" value="Genomic_DNA"/>
</dbReference>
<organism evidence="2 3">
    <name type="scientific">Dentiscutata erythropus</name>
    <dbReference type="NCBI Taxonomy" id="1348616"/>
    <lineage>
        <taxon>Eukaryota</taxon>
        <taxon>Fungi</taxon>
        <taxon>Fungi incertae sedis</taxon>
        <taxon>Mucoromycota</taxon>
        <taxon>Glomeromycotina</taxon>
        <taxon>Glomeromycetes</taxon>
        <taxon>Diversisporales</taxon>
        <taxon>Gigasporaceae</taxon>
        <taxon>Dentiscutata</taxon>
    </lineage>
</organism>